<keyword evidence="2" id="KW-1185">Reference proteome</keyword>
<dbReference type="Proteomes" id="UP000236318">
    <property type="component" value="Unassembled WGS sequence"/>
</dbReference>
<evidence type="ECO:0000313" key="2">
    <source>
        <dbReference type="Proteomes" id="UP000236318"/>
    </source>
</evidence>
<dbReference type="EMBL" id="FXEG02000005">
    <property type="protein sequence ID" value="SOX56401.1"/>
    <property type="molecule type" value="Genomic_DNA"/>
</dbReference>
<evidence type="ECO:0000313" key="1">
    <source>
        <dbReference type="EMBL" id="SOX56401.1"/>
    </source>
</evidence>
<proteinExistence type="predicted"/>
<gene>
    <name evidence="1" type="ORF">MAAFP003_5104</name>
</gene>
<dbReference type="AlphaFoldDB" id="A0A2K4YHZ2"/>
<protein>
    <submittedName>
        <fullName evidence="1">Uncharacterized protein</fullName>
    </submittedName>
</protein>
<organism evidence="1 2">
    <name type="scientific">Mycobacterium ahvazicum</name>
    <dbReference type="NCBI Taxonomy" id="1964395"/>
    <lineage>
        <taxon>Bacteria</taxon>
        <taxon>Bacillati</taxon>
        <taxon>Actinomycetota</taxon>
        <taxon>Actinomycetes</taxon>
        <taxon>Mycobacteriales</taxon>
        <taxon>Mycobacteriaceae</taxon>
        <taxon>Mycobacterium</taxon>
        <taxon>Mycobacterium simiae complex</taxon>
    </lineage>
</organism>
<accession>A0A2K4YHZ2</accession>
<comment type="caution">
    <text evidence="1">The sequence shown here is derived from an EMBL/GenBank/DDBJ whole genome shotgun (WGS) entry which is preliminary data.</text>
</comment>
<reference evidence="1" key="1">
    <citation type="submission" date="2018-01" db="EMBL/GenBank/DDBJ databases">
        <authorList>
            <consortium name="Urmite Genomes"/>
        </authorList>
    </citation>
    <scope>NUCLEOTIDE SEQUENCE [LARGE SCALE GENOMIC DNA]</scope>
    <source>
        <strain evidence="1">AFP003</strain>
    </source>
</reference>
<name>A0A2K4YHZ2_9MYCO</name>
<sequence length="48" mass="5505">MVIVHNVFREELGWTTRLTMPAPRAPTEQPIAFARPGAHTELPFRQFS</sequence>